<sequence length="191" mass="21296">MGPKPEKGPHTSWHAHENCLGVEWEDICCSRQQFAGLLNEENCRDFIYPLSLAPGEAPFQRRARNGANGVVSNLSSRKSARHSDLGKLDQYTCIIAHLTDPSSDKVEIPFTVVISNIHTQVLNPIPRFSCPSHYICLRNARIVRPPSCPISTRWSTPPKNCVLLSTLTPMIFLGRNPGLLIHHFPTAHGEK</sequence>
<dbReference type="RefSeq" id="XP_043038926.1">
    <property type="nucleotide sequence ID" value="XM_043180005.1"/>
</dbReference>
<accession>A0A9P7VQ95</accession>
<dbReference type="EMBL" id="MU250537">
    <property type="protein sequence ID" value="KAG7445426.1"/>
    <property type="molecule type" value="Genomic_DNA"/>
</dbReference>
<proteinExistence type="predicted"/>
<reference evidence="1" key="1">
    <citation type="submission" date="2020-11" db="EMBL/GenBank/DDBJ databases">
        <title>Adaptations for nitrogen fixation in a non-lichenized fungal sporocarp promotes dispersal by wood-feeding termites.</title>
        <authorList>
            <consortium name="DOE Joint Genome Institute"/>
            <person name="Koch R.A."/>
            <person name="Yoon G."/>
            <person name="Arayal U."/>
            <person name="Lail K."/>
            <person name="Amirebrahimi M."/>
            <person name="Labutti K."/>
            <person name="Lipzen A."/>
            <person name="Riley R."/>
            <person name="Barry K."/>
            <person name="Henrissat B."/>
            <person name="Grigoriev I.V."/>
            <person name="Herr J.R."/>
            <person name="Aime M.C."/>
        </authorList>
    </citation>
    <scope>NUCLEOTIDE SEQUENCE</scope>
    <source>
        <strain evidence="1">MCA 3950</strain>
    </source>
</reference>
<name>A0A9P7VQ95_9AGAR</name>
<organism evidence="1 2">
    <name type="scientific">Guyanagaster necrorhizus</name>
    <dbReference type="NCBI Taxonomy" id="856835"/>
    <lineage>
        <taxon>Eukaryota</taxon>
        <taxon>Fungi</taxon>
        <taxon>Dikarya</taxon>
        <taxon>Basidiomycota</taxon>
        <taxon>Agaricomycotina</taxon>
        <taxon>Agaricomycetes</taxon>
        <taxon>Agaricomycetidae</taxon>
        <taxon>Agaricales</taxon>
        <taxon>Marasmiineae</taxon>
        <taxon>Physalacriaceae</taxon>
        <taxon>Guyanagaster</taxon>
    </lineage>
</organism>
<protein>
    <submittedName>
        <fullName evidence="1">Uncharacterized protein</fullName>
    </submittedName>
</protein>
<keyword evidence="2" id="KW-1185">Reference proteome</keyword>
<evidence type="ECO:0000313" key="1">
    <source>
        <dbReference type="EMBL" id="KAG7445426.1"/>
    </source>
</evidence>
<evidence type="ECO:0000313" key="2">
    <source>
        <dbReference type="Proteomes" id="UP000812287"/>
    </source>
</evidence>
<dbReference type="Proteomes" id="UP000812287">
    <property type="component" value="Unassembled WGS sequence"/>
</dbReference>
<dbReference type="AlphaFoldDB" id="A0A9P7VQ95"/>
<gene>
    <name evidence="1" type="ORF">BT62DRAFT_194271</name>
</gene>
<comment type="caution">
    <text evidence="1">The sequence shown here is derived from an EMBL/GenBank/DDBJ whole genome shotgun (WGS) entry which is preliminary data.</text>
</comment>
<dbReference type="GeneID" id="66102301"/>